<feature type="transmembrane region" description="Helical" evidence="1">
    <location>
        <begin position="54"/>
        <end position="78"/>
    </location>
</feature>
<dbReference type="EC" id="2.7.13.3" evidence="3"/>
<dbReference type="Pfam" id="PF06580">
    <property type="entry name" value="His_kinase"/>
    <property type="match status" value="1"/>
</dbReference>
<evidence type="ECO:0000313" key="3">
    <source>
        <dbReference type="EMBL" id="MFC4820482.1"/>
    </source>
</evidence>
<keyword evidence="1" id="KW-0812">Transmembrane</keyword>
<dbReference type="PANTHER" id="PTHR34220">
    <property type="entry name" value="SENSOR HISTIDINE KINASE YPDA"/>
    <property type="match status" value="1"/>
</dbReference>
<dbReference type="InterPro" id="IPR010559">
    <property type="entry name" value="Sig_transdc_His_kin_internal"/>
</dbReference>
<dbReference type="EMBL" id="JBHSHD010000007">
    <property type="protein sequence ID" value="MFC4820482.1"/>
    <property type="molecule type" value="Genomic_DNA"/>
</dbReference>
<dbReference type="Proteomes" id="UP001595886">
    <property type="component" value="Unassembled WGS sequence"/>
</dbReference>
<dbReference type="InterPro" id="IPR050640">
    <property type="entry name" value="Bact_2-comp_sensor_kinase"/>
</dbReference>
<comment type="caution">
    <text evidence="3">The sequence shown here is derived from an EMBL/GenBank/DDBJ whole genome shotgun (WGS) entry which is preliminary data.</text>
</comment>
<organism evidence="3 4">
    <name type="scientific">Dokdonella ginsengisoli</name>
    <dbReference type="NCBI Taxonomy" id="363846"/>
    <lineage>
        <taxon>Bacteria</taxon>
        <taxon>Pseudomonadati</taxon>
        <taxon>Pseudomonadota</taxon>
        <taxon>Gammaproteobacteria</taxon>
        <taxon>Lysobacterales</taxon>
        <taxon>Rhodanobacteraceae</taxon>
        <taxon>Dokdonella</taxon>
    </lineage>
</organism>
<gene>
    <name evidence="3" type="ORF">ACFO6Q_09105</name>
</gene>
<keyword evidence="3" id="KW-0808">Transferase</keyword>
<reference evidence="4" key="1">
    <citation type="journal article" date="2019" name="Int. J. Syst. Evol. Microbiol.">
        <title>The Global Catalogue of Microorganisms (GCM) 10K type strain sequencing project: providing services to taxonomists for standard genome sequencing and annotation.</title>
        <authorList>
            <consortium name="The Broad Institute Genomics Platform"/>
            <consortium name="The Broad Institute Genome Sequencing Center for Infectious Disease"/>
            <person name="Wu L."/>
            <person name="Ma J."/>
        </authorList>
    </citation>
    <scope>NUCLEOTIDE SEQUENCE [LARGE SCALE GENOMIC DNA]</scope>
    <source>
        <strain evidence="4">CCUG 30340</strain>
    </source>
</reference>
<dbReference type="SUPFAM" id="SSF55874">
    <property type="entry name" value="ATPase domain of HSP90 chaperone/DNA topoisomerase II/histidine kinase"/>
    <property type="match status" value="1"/>
</dbReference>
<keyword evidence="4" id="KW-1185">Reference proteome</keyword>
<feature type="transmembrane region" description="Helical" evidence="1">
    <location>
        <begin position="28"/>
        <end position="48"/>
    </location>
</feature>
<dbReference type="InterPro" id="IPR036890">
    <property type="entry name" value="HATPase_C_sf"/>
</dbReference>
<evidence type="ECO:0000313" key="4">
    <source>
        <dbReference type="Proteomes" id="UP001595886"/>
    </source>
</evidence>
<evidence type="ECO:0000259" key="2">
    <source>
        <dbReference type="Pfam" id="PF06580"/>
    </source>
</evidence>
<evidence type="ECO:0000256" key="1">
    <source>
        <dbReference type="SAM" id="Phobius"/>
    </source>
</evidence>
<dbReference type="PANTHER" id="PTHR34220:SF7">
    <property type="entry name" value="SENSOR HISTIDINE KINASE YPDA"/>
    <property type="match status" value="1"/>
</dbReference>
<dbReference type="GO" id="GO:0004673">
    <property type="term" value="F:protein histidine kinase activity"/>
    <property type="evidence" value="ECO:0007669"/>
    <property type="project" value="UniProtKB-EC"/>
</dbReference>
<feature type="transmembrane region" description="Helical" evidence="1">
    <location>
        <begin position="90"/>
        <end position="115"/>
    </location>
</feature>
<accession>A0ABV9QYC7</accession>
<sequence length="372" mass="41614">MRPAREASAVNAVVTSNPVPAARSELSFWPLQIAGWLGYFALNFTAAMGDGKPLHYVIASAAVAVCGFLVTSVLRLGYRRLWPLSVPRMAAGAAAMLVLATLVQMKLYVAIVFRWCDDCELHSVFGYLWYFASMFYLLLSWSGLYFGIKFARQSQQQKEAALRAQNIAHAAQLKMLRYQLNPHFLFNTLNAISTLVLDDRRDTAYRMVGSLSAFLRHSLDADPEQRVTLAQEVEALELYLGIEQLRFGERLKVVMDVEPAAREALVPSLILQPLIENAIKYAVSRREEGACIELVARREDDPAGAAWLDLHLRDDGPGYVEAEAAPNGHARVGLANTRERLRVLYGERQTFEIGERRPHGVDVHIRLPFEAA</sequence>
<keyword evidence="1" id="KW-1133">Transmembrane helix</keyword>
<name>A0ABV9QYC7_9GAMM</name>
<keyword evidence="3" id="KW-0418">Kinase</keyword>
<keyword evidence="1" id="KW-0472">Membrane</keyword>
<feature type="transmembrane region" description="Helical" evidence="1">
    <location>
        <begin position="127"/>
        <end position="148"/>
    </location>
</feature>
<dbReference type="Gene3D" id="3.30.565.10">
    <property type="entry name" value="Histidine kinase-like ATPase, C-terminal domain"/>
    <property type="match status" value="1"/>
</dbReference>
<protein>
    <submittedName>
        <fullName evidence="3">Sensor histidine kinase</fullName>
        <ecNumber evidence="3">2.7.13.3</ecNumber>
    </submittedName>
</protein>
<proteinExistence type="predicted"/>
<feature type="domain" description="Signal transduction histidine kinase internal region" evidence="2">
    <location>
        <begin position="171"/>
        <end position="251"/>
    </location>
</feature>